<keyword evidence="4" id="KW-1133">Transmembrane helix</keyword>
<feature type="domain" description="HTH luxR-type" evidence="5">
    <location>
        <begin position="208"/>
        <end position="273"/>
    </location>
</feature>
<keyword evidence="4" id="KW-0812">Transmembrane</keyword>
<dbReference type="OrthoDB" id="9781904at2"/>
<feature type="transmembrane region" description="Helical" evidence="4">
    <location>
        <begin position="98"/>
        <end position="114"/>
    </location>
</feature>
<dbReference type="PROSITE" id="PS50043">
    <property type="entry name" value="HTH_LUXR_2"/>
    <property type="match status" value="1"/>
</dbReference>
<keyword evidence="4" id="KW-0472">Membrane</keyword>
<evidence type="ECO:0000256" key="3">
    <source>
        <dbReference type="ARBA" id="ARBA00023163"/>
    </source>
</evidence>
<dbReference type="Proteomes" id="UP000184038">
    <property type="component" value="Unassembled WGS sequence"/>
</dbReference>
<keyword evidence="7" id="KW-1185">Reference proteome</keyword>
<feature type="transmembrane region" description="Helical" evidence="4">
    <location>
        <begin position="20"/>
        <end position="38"/>
    </location>
</feature>
<evidence type="ECO:0000259" key="5">
    <source>
        <dbReference type="PROSITE" id="PS50043"/>
    </source>
</evidence>
<dbReference type="InterPro" id="IPR036388">
    <property type="entry name" value="WH-like_DNA-bd_sf"/>
</dbReference>
<proteinExistence type="predicted"/>
<feature type="transmembrane region" description="Helical" evidence="4">
    <location>
        <begin position="44"/>
        <end position="66"/>
    </location>
</feature>
<organism evidence="6 7">
    <name type="scientific">Anaerosporobacter mobilis DSM 15930</name>
    <dbReference type="NCBI Taxonomy" id="1120996"/>
    <lineage>
        <taxon>Bacteria</taxon>
        <taxon>Bacillati</taxon>
        <taxon>Bacillota</taxon>
        <taxon>Clostridia</taxon>
        <taxon>Lachnospirales</taxon>
        <taxon>Lachnospiraceae</taxon>
        <taxon>Anaerosporobacter</taxon>
    </lineage>
</organism>
<dbReference type="SUPFAM" id="SSF46894">
    <property type="entry name" value="C-terminal effector domain of the bipartite response regulators"/>
    <property type="match status" value="1"/>
</dbReference>
<sequence length="281" mass="32433">MIEIYKKNESETNEVVSKSILVLFGFVLLIGVFCWIGVFDVYDYMINGFIIAATMPLLLPTIVVRLLHVDKPFVKYLLITCVVLVTGVAYVVFTFQTVIIFVIPSIIATFYLDLKVMRYSGIISIINIALAHMFTCFHLFQPWIEPFGGMKPIMLYGALPRILQYLVCITLLYLLCKRILEFFKGFYQVIQEEKKVPDVCNTKNPTELDYILEKLTEREREVFELLVQGFTNTQIANKLYLSNGTIKNYVSVIYDKVGTRDRTALVLKYSLFYRGNDQSHT</sequence>
<dbReference type="InterPro" id="IPR000792">
    <property type="entry name" value="Tscrpt_reg_LuxR_C"/>
</dbReference>
<dbReference type="GO" id="GO:0006355">
    <property type="term" value="P:regulation of DNA-templated transcription"/>
    <property type="evidence" value="ECO:0007669"/>
    <property type="project" value="InterPro"/>
</dbReference>
<dbReference type="AlphaFoldDB" id="A0A1M7KLM5"/>
<feature type="transmembrane region" description="Helical" evidence="4">
    <location>
        <begin position="153"/>
        <end position="176"/>
    </location>
</feature>
<dbReference type="SMART" id="SM00421">
    <property type="entry name" value="HTH_LUXR"/>
    <property type="match status" value="1"/>
</dbReference>
<accession>A0A1M7KLM5</accession>
<name>A0A1M7KLM5_9FIRM</name>
<reference evidence="6 7" key="1">
    <citation type="submission" date="2016-11" db="EMBL/GenBank/DDBJ databases">
        <authorList>
            <person name="Jaros S."/>
            <person name="Januszkiewicz K."/>
            <person name="Wedrychowicz H."/>
        </authorList>
    </citation>
    <scope>NUCLEOTIDE SEQUENCE [LARGE SCALE GENOMIC DNA]</scope>
    <source>
        <strain evidence="6 7">DSM 15930</strain>
    </source>
</reference>
<dbReference type="InterPro" id="IPR016032">
    <property type="entry name" value="Sig_transdc_resp-reg_C-effctor"/>
</dbReference>
<gene>
    <name evidence="6" type="ORF">SAMN02746066_02790</name>
</gene>
<evidence type="ECO:0000256" key="2">
    <source>
        <dbReference type="ARBA" id="ARBA00023125"/>
    </source>
</evidence>
<feature type="transmembrane region" description="Helical" evidence="4">
    <location>
        <begin position="121"/>
        <end position="141"/>
    </location>
</feature>
<dbReference type="Gene3D" id="1.10.10.10">
    <property type="entry name" value="Winged helix-like DNA-binding domain superfamily/Winged helix DNA-binding domain"/>
    <property type="match status" value="1"/>
</dbReference>
<dbReference type="CDD" id="cd06170">
    <property type="entry name" value="LuxR_C_like"/>
    <property type="match status" value="1"/>
</dbReference>
<protein>
    <submittedName>
        <fullName evidence="6">Regulatory protein, luxR family</fullName>
    </submittedName>
</protein>
<dbReference type="GO" id="GO:0003677">
    <property type="term" value="F:DNA binding"/>
    <property type="evidence" value="ECO:0007669"/>
    <property type="project" value="UniProtKB-KW"/>
</dbReference>
<dbReference type="STRING" id="1120996.SAMN02746066_02790"/>
<dbReference type="Pfam" id="PF00196">
    <property type="entry name" value="GerE"/>
    <property type="match status" value="1"/>
</dbReference>
<evidence type="ECO:0000256" key="4">
    <source>
        <dbReference type="SAM" id="Phobius"/>
    </source>
</evidence>
<dbReference type="PANTHER" id="PTHR44688:SF16">
    <property type="entry name" value="DNA-BINDING TRANSCRIPTIONAL ACTIVATOR DEVR_DOSR"/>
    <property type="match status" value="1"/>
</dbReference>
<dbReference type="PANTHER" id="PTHR44688">
    <property type="entry name" value="DNA-BINDING TRANSCRIPTIONAL ACTIVATOR DEVR_DOSR"/>
    <property type="match status" value="1"/>
</dbReference>
<evidence type="ECO:0000313" key="7">
    <source>
        <dbReference type="Proteomes" id="UP000184038"/>
    </source>
</evidence>
<keyword evidence="2" id="KW-0238">DNA-binding</keyword>
<keyword evidence="1" id="KW-0805">Transcription regulation</keyword>
<evidence type="ECO:0000313" key="6">
    <source>
        <dbReference type="EMBL" id="SHM66062.1"/>
    </source>
</evidence>
<dbReference type="EMBL" id="FRCP01000014">
    <property type="protein sequence ID" value="SHM66062.1"/>
    <property type="molecule type" value="Genomic_DNA"/>
</dbReference>
<feature type="transmembrane region" description="Helical" evidence="4">
    <location>
        <begin position="73"/>
        <end position="92"/>
    </location>
</feature>
<keyword evidence="3" id="KW-0804">Transcription</keyword>
<evidence type="ECO:0000256" key="1">
    <source>
        <dbReference type="ARBA" id="ARBA00023015"/>
    </source>
</evidence>
<dbReference type="RefSeq" id="WP_073288728.1">
    <property type="nucleotide sequence ID" value="NZ_FRCP01000014.1"/>
</dbReference>
<dbReference type="PRINTS" id="PR00038">
    <property type="entry name" value="HTHLUXR"/>
</dbReference>